<evidence type="ECO:0000256" key="4">
    <source>
        <dbReference type="ARBA" id="ARBA00023098"/>
    </source>
</evidence>
<keyword evidence="1" id="KW-0444">Lipid biosynthesis</keyword>
<dbReference type="GO" id="GO:0006013">
    <property type="term" value="P:mannose metabolic process"/>
    <property type="evidence" value="ECO:0007669"/>
    <property type="project" value="InterPro"/>
</dbReference>
<dbReference type="InterPro" id="IPR011682">
    <property type="entry name" value="Glyco_hydro_38_C"/>
</dbReference>
<evidence type="ECO:0000256" key="1">
    <source>
        <dbReference type="ARBA" id="ARBA00022516"/>
    </source>
</evidence>
<dbReference type="PROSITE" id="PS00101">
    <property type="entry name" value="HEXAPEP_TRANSFERASES"/>
    <property type="match status" value="1"/>
</dbReference>
<dbReference type="InterPro" id="IPR018357">
    <property type="entry name" value="Hexapep_transf_CS"/>
</dbReference>
<dbReference type="Gene3D" id="2.70.98.30">
    <property type="entry name" value="Golgi alpha-mannosidase II, domain 4"/>
    <property type="match status" value="2"/>
</dbReference>
<keyword evidence="2" id="KW-0441">Lipid A biosynthesis</keyword>
<dbReference type="GO" id="GO:0009245">
    <property type="term" value="P:lipid A biosynthetic process"/>
    <property type="evidence" value="ECO:0007669"/>
    <property type="project" value="UniProtKB-KW"/>
</dbReference>
<evidence type="ECO:0000313" key="8">
    <source>
        <dbReference type="Proteomes" id="UP000245207"/>
    </source>
</evidence>
<evidence type="ECO:0000313" key="7">
    <source>
        <dbReference type="EMBL" id="PWA77759.1"/>
    </source>
</evidence>
<dbReference type="STRING" id="35608.A0A2U1NW78"/>
<gene>
    <name evidence="7" type="ORF">CTI12_AA129940</name>
</gene>
<accession>A0A2U1NW78</accession>
<dbReference type="GO" id="GO:0030246">
    <property type="term" value="F:carbohydrate binding"/>
    <property type="evidence" value="ECO:0007669"/>
    <property type="project" value="InterPro"/>
</dbReference>
<dbReference type="SUPFAM" id="SSF51161">
    <property type="entry name" value="Trimeric LpxA-like enzymes"/>
    <property type="match status" value="1"/>
</dbReference>
<dbReference type="Proteomes" id="UP000245207">
    <property type="component" value="Unassembled WGS sequence"/>
</dbReference>
<dbReference type="GO" id="GO:0016410">
    <property type="term" value="F:N-acyltransferase activity"/>
    <property type="evidence" value="ECO:0007669"/>
    <property type="project" value="InterPro"/>
</dbReference>
<organism evidence="7 8">
    <name type="scientific">Artemisia annua</name>
    <name type="common">Sweet wormwood</name>
    <dbReference type="NCBI Taxonomy" id="35608"/>
    <lineage>
        <taxon>Eukaryota</taxon>
        <taxon>Viridiplantae</taxon>
        <taxon>Streptophyta</taxon>
        <taxon>Embryophyta</taxon>
        <taxon>Tracheophyta</taxon>
        <taxon>Spermatophyta</taxon>
        <taxon>Magnoliopsida</taxon>
        <taxon>eudicotyledons</taxon>
        <taxon>Gunneridae</taxon>
        <taxon>Pentapetalae</taxon>
        <taxon>asterids</taxon>
        <taxon>campanulids</taxon>
        <taxon>Asterales</taxon>
        <taxon>Asteraceae</taxon>
        <taxon>Asteroideae</taxon>
        <taxon>Anthemideae</taxon>
        <taxon>Artemisiinae</taxon>
        <taxon>Artemisia</taxon>
    </lineage>
</organism>
<keyword evidence="3" id="KW-0808">Transferase</keyword>
<protein>
    <submittedName>
        <fullName evidence="7">Trimeric LpxA-like enzymes superfamily protein</fullName>
    </submittedName>
</protein>
<dbReference type="AlphaFoldDB" id="A0A2U1NW78"/>
<dbReference type="InterPro" id="IPR011013">
    <property type="entry name" value="Gal_mutarotase_sf_dom"/>
</dbReference>
<dbReference type="GO" id="GO:0016020">
    <property type="term" value="C:membrane"/>
    <property type="evidence" value="ECO:0007669"/>
    <property type="project" value="GOC"/>
</dbReference>
<sequence>MVWNLDRLAAAKEALTEHGGILGYCFAIESSPNNAGVIERENFLSSFCLFILFPTKSSIRDLVEVVNYQLDVEIGKLFLFICAENFKKGYRLVFDRDNLTLGWSRSKLVLYYLVKKNLLPLKKTNSMGQSYAYWVVTGLYSEGTDVFCIVLIFCNLRASGAYIFRPNGSYSIGSQEQNITVLRGPIYEEVHQKINPWIYQITRVYKNKEHAEVDFTSTNSELQYQICVNARLEDVDDEREEREFLKSHKGGGMFHKSARIDPTALIDFGAVVHSGSLVGGNVHVGSGAVVGPNVTIGQSTKIGYNVALANCTIGDSCVIHHGVCIGQDDRFIGRSSIVDGQLELMPHRRLLYDDGKGVAEALNETVCVGDDFFGLAVSIL</sequence>
<keyword evidence="8" id="KW-1185">Reference proteome</keyword>
<dbReference type="InterPro" id="IPR007691">
    <property type="entry name" value="LpxD"/>
</dbReference>
<keyword evidence="5" id="KW-0012">Acyltransferase</keyword>
<evidence type="ECO:0000256" key="5">
    <source>
        <dbReference type="ARBA" id="ARBA00023315"/>
    </source>
</evidence>
<proteinExistence type="predicted"/>
<dbReference type="InterPro" id="IPR011004">
    <property type="entry name" value="Trimer_LpxA-like_sf"/>
</dbReference>
<dbReference type="SUPFAM" id="SSF74650">
    <property type="entry name" value="Galactose mutarotase-like"/>
    <property type="match status" value="2"/>
</dbReference>
<evidence type="ECO:0000256" key="3">
    <source>
        <dbReference type="ARBA" id="ARBA00022679"/>
    </source>
</evidence>
<dbReference type="GO" id="GO:0004559">
    <property type="term" value="F:alpha-mannosidase activity"/>
    <property type="evidence" value="ECO:0007669"/>
    <property type="project" value="InterPro"/>
</dbReference>
<dbReference type="Pfam" id="PF07748">
    <property type="entry name" value="Glyco_hydro_38C"/>
    <property type="match status" value="1"/>
</dbReference>
<dbReference type="EMBL" id="PKPP01002081">
    <property type="protein sequence ID" value="PWA77759.1"/>
    <property type="molecule type" value="Genomic_DNA"/>
</dbReference>
<dbReference type="Gene3D" id="2.160.10.10">
    <property type="entry name" value="Hexapeptide repeat proteins"/>
    <property type="match status" value="1"/>
</dbReference>
<evidence type="ECO:0000259" key="6">
    <source>
        <dbReference type="Pfam" id="PF07748"/>
    </source>
</evidence>
<reference evidence="7 8" key="1">
    <citation type="journal article" date="2018" name="Mol. Plant">
        <title>The genome of Artemisia annua provides insight into the evolution of Asteraceae family and artemisinin biosynthesis.</title>
        <authorList>
            <person name="Shen Q."/>
            <person name="Zhang L."/>
            <person name="Liao Z."/>
            <person name="Wang S."/>
            <person name="Yan T."/>
            <person name="Shi P."/>
            <person name="Liu M."/>
            <person name="Fu X."/>
            <person name="Pan Q."/>
            <person name="Wang Y."/>
            <person name="Lv Z."/>
            <person name="Lu X."/>
            <person name="Zhang F."/>
            <person name="Jiang W."/>
            <person name="Ma Y."/>
            <person name="Chen M."/>
            <person name="Hao X."/>
            <person name="Li L."/>
            <person name="Tang Y."/>
            <person name="Lv G."/>
            <person name="Zhou Y."/>
            <person name="Sun X."/>
            <person name="Brodelius P.E."/>
            <person name="Rose J.K.C."/>
            <person name="Tang K."/>
        </authorList>
    </citation>
    <scope>NUCLEOTIDE SEQUENCE [LARGE SCALE GENOMIC DNA]</scope>
    <source>
        <strain evidence="8">cv. Huhao1</strain>
        <tissue evidence="7">Leaf</tissue>
    </source>
</reference>
<name>A0A2U1NW78_ARTAN</name>
<dbReference type="OrthoDB" id="2355at2759"/>
<evidence type="ECO:0000256" key="2">
    <source>
        <dbReference type="ARBA" id="ARBA00022556"/>
    </source>
</evidence>
<comment type="caution">
    <text evidence="7">The sequence shown here is derived from an EMBL/GenBank/DDBJ whole genome shotgun (WGS) entry which is preliminary data.</text>
</comment>
<dbReference type="PANTHER" id="PTHR43378:SF2">
    <property type="entry name" value="UDP-3-O-ACYLGLUCOSAMINE N-ACYLTRANSFERASE 1, MITOCHONDRIAL-RELATED"/>
    <property type="match status" value="1"/>
</dbReference>
<dbReference type="PANTHER" id="PTHR43378">
    <property type="entry name" value="UDP-3-O-ACYLGLUCOSAMINE N-ACYLTRANSFERASE"/>
    <property type="match status" value="1"/>
</dbReference>
<feature type="domain" description="Glycosyl hydrolase family 38 C-terminal" evidence="6">
    <location>
        <begin position="158"/>
        <end position="216"/>
    </location>
</feature>
<keyword evidence="4" id="KW-0443">Lipid metabolism</keyword>